<dbReference type="RefSeq" id="WP_117522315.1">
    <property type="nucleotide sequence ID" value="NZ_QVEU01000011.1"/>
</dbReference>
<protein>
    <submittedName>
        <fullName evidence="4">Uncharacterized protein</fullName>
    </submittedName>
</protein>
<evidence type="ECO:0000313" key="5">
    <source>
        <dbReference type="Proteomes" id="UP000261011"/>
    </source>
</evidence>
<accession>A0A3E2TFE1</accession>
<reference evidence="4 5" key="1">
    <citation type="submission" date="2018-08" db="EMBL/GenBank/DDBJ databases">
        <title>A genome reference for cultivated species of the human gut microbiota.</title>
        <authorList>
            <person name="Zou Y."/>
            <person name="Xue W."/>
            <person name="Luo G."/>
        </authorList>
    </citation>
    <scope>NUCLEOTIDE SEQUENCE [LARGE SCALE GENOMIC DNA]</scope>
    <source>
        <strain evidence="4 5">OF01-3</strain>
    </source>
</reference>
<keyword evidence="3" id="KW-0812">Transmembrane</keyword>
<feature type="coiled-coil region" evidence="1">
    <location>
        <begin position="227"/>
        <end position="260"/>
    </location>
</feature>
<evidence type="ECO:0000256" key="3">
    <source>
        <dbReference type="SAM" id="Phobius"/>
    </source>
</evidence>
<keyword evidence="5" id="KW-1185">Reference proteome</keyword>
<feature type="region of interest" description="Disordered" evidence="2">
    <location>
        <begin position="25"/>
        <end position="192"/>
    </location>
</feature>
<dbReference type="AlphaFoldDB" id="A0A3E2TFE1"/>
<keyword evidence="3" id="KW-1133">Transmembrane helix</keyword>
<keyword evidence="1" id="KW-0175">Coiled coil</keyword>
<name>A0A3E2TFE1_9FIRM</name>
<evidence type="ECO:0000256" key="2">
    <source>
        <dbReference type="SAM" id="MobiDB-lite"/>
    </source>
</evidence>
<sequence>MNKLRRSLCFIVAFSFITKSYATEEESQRVEFKQKSDIKTGDELVITEDPADGKKETTNIPEKINKKSEDNKDVGSQEVISVKVNSKNAGDRIYPKEDQKDSNYGKNKETDNKNSQKHNEGPTRDGGNKKSDIKKETKKKSTENKYTEKLDKPKNRREEADIEYKENKINRKNKPIKTSIPKPNINKTSSDGISYKESVDLANNIISSKKLNKEESKKIETDTKDIVKEYNKKIEAAKTSQEKKELAKEASEKINKTLEQTSKLAYDDAKNEVEPSILDQKNETLVIEIDGEDEVGSKEDNSEEDYNTNPKGLSKDPKVYKEENHSYKAKEIAMVILLIVGLSLALIYTLKRREDS</sequence>
<feature type="compositionally biased region" description="Basic and acidic residues" evidence="2">
    <location>
        <begin position="26"/>
        <end position="42"/>
    </location>
</feature>
<feature type="region of interest" description="Disordered" evidence="2">
    <location>
        <begin position="290"/>
        <end position="319"/>
    </location>
</feature>
<dbReference type="Proteomes" id="UP000261011">
    <property type="component" value="Unassembled WGS sequence"/>
</dbReference>
<dbReference type="OrthoDB" id="9825002at2"/>
<proteinExistence type="predicted"/>
<evidence type="ECO:0000256" key="1">
    <source>
        <dbReference type="SAM" id="Coils"/>
    </source>
</evidence>
<evidence type="ECO:0000313" key="4">
    <source>
        <dbReference type="EMBL" id="RGB74421.1"/>
    </source>
</evidence>
<keyword evidence="3" id="KW-0472">Membrane</keyword>
<organism evidence="4 5">
    <name type="scientific">Anaerococcus nagyae</name>
    <dbReference type="NCBI Taxonomy" id="1755241"/>
    <lineage>
        <taxon>Bacteria</taxon>
        <taxon>Bacillati</taxon>
        <taxon>Bacillota</taxon>
        <taxon>Tissierellia</taxon>
        <taxon>Tissierellales</taxon>
        <taxon>Peptoniphilaceae</taxon>
        <taxon>Anaerococcus</taxon>
    </lineage>
</organism>
<feature type="transmembrane region" description="Helical" evidence="3">
    <location>
        <begin position="332"/>
        <end position="350"/>
    </location>
</feature>
<gene>
    <name evidence="4" type="ORF">DXA39_08640</name>
</gene>
<feature type="compositionally biased region" description="Basic and acidic residues" evidence="2">
    <location>
        <begin position="89"/>
        <end position="169"/>
    </location>
</feature>
<dbReference type="EMBL" id="QVEU01000011">
    <property type="protein sequence ID" value="RGB74421.1"/>
    <property type="molecule type" value="Genomic_DNA"/>
</dbReference>
<comment type="caution">
    <text evidence="4">The sequence shown here is derived from an EMBL/GenBank/DDBJ whole genome shotgun (WGS) entry which is preliminary data.</text>
</comment>
<feature type="compositionally biased region" description="Basic and acidic residues" evidence="2">
    <location>
        <begin position="51"/>
        <end position="75"/>
    </location>
</feature>